<dbReference type="RefSeq" id="XP_047773655.1">
    <property type="nucleotide sequence ID" value="XM_047921864.1"/>
</dbReference>
<dbReference type="Proteomes" id="UP000814176">
    <property type="component" value="Unassembled WGS sequence"/>
</dbReference>
<reference evidence="2 3" key="1">
    <citation type="journal article" date="2021" name="Environ. Microbiol.">
        <title>Gene family expansions and transcriptome signatures uncover fungal adaptations to wood decay.</title>
        <authorList>
            <person name="Hage H."/>
            <person name="Miyauchi S."/>
            <person name="Viragh M."/>
            <person name="Drula E."/>
            <person name="Min B."/>
            <person name="Chaduli D."/>
            <person name="Navarro D."/>
            <person name="Favel A."/>
            <person name="Norest M."/>
            <person name="Lesage-Meessen L."/>
            <person name="Balint B."/>
            <person name="Merenyi Z."/>
            <person name="de Eugenio L."/>
            <person name="Morin E."/>
            <person name="Martinez A.T."/>
            <person name="Baldrian P."/>
            <person name="Stursova M."/>
            <person name="Martinez M.J."/>
            <person name="Novotny C."/>
            <person name="Magnuson J.K."/>
            <person name="Spatafora J.W."/>
            <person name="Maurice S."/>
            <person name="Pangilinan J."/>
            <person name="Andreopoulos W."/>
            <person name="LaButti K."/>
            <person name="Hundley H."/>
            <person name="Na H."/>
            <person name="Kuo A."/>
            <person name="Barry K."/>
            <person name="Lipzen A."/>
            <person name="Henrissat B."/>
            <person name="Riley R."/>
            <person name="Ahrendt S."/>
            <person name="Nagy L.G."/>
            <person name="Grigoriev I.V."/>
            <person name="Martin F."/>
            <person name="Rosso M.N."/>
        </authorList>
    </citation>
    <scope>NUCLEOTIDE SEQUENCE [LARGE SCALE GENOMIC DNA]</scope>
    <source>
        <strain evidence="2 3">CIRM-BRFM 1785</strain>
    </source>
</reference>
<feature type="compositionally biased region" description="Basic and acidic residues" evidence="1">
    <location>
        <begin position="240"/>
        <end position="253"/>
    </location>
</feature>
<organism evidence="2 3">
    <name type="scientific">Rhodofomes roseus</name>
    <dbReference type="NCBI Taxonomy" id="34475"/>
    <lineage>
        <taxon>Eukaryota</taxon>
        <taxon>Fungi</taxon>
        <taxon>Dikarya</taxon>
        <taxon>Basidiomycota</taxon>
        <taxon>Agaricomycotina</taxon>
        <taxon>Agaricomycetes</taxon>
        <taxon>Polyporales</taxon>
        <taxon>Rhodofomes</taxon>
    </lineage>
</organism>
<name>A0ABQ8K107_9APHY</name>
<protein>
    <submittedName>
        <fullName evidence="2">Uncharacterized protein</fullName>
    </submittedName>
</protein>
<evidence type="ECO:0000313" key="2">
    <source>
        <dbReference type="EMBL" id="KAH9830333.1"/>
    </source>
</evidence>
<feature type="region of interest" description="Disordered" evidence="1">
    <location>
        <begin position="216"/>
        <end position="270"/>
    </location>
</feature>
<feature type="region of interest" description="Disordered" evidence="1">
    <location>
        <begin position="25"/>
        <end position="47"/>
    </location>
</feature>
<sequence length="270" mass="30173">MSRRHKASSATIPTLSLVVLHEAKRQEQSLTPNAGHRPKRGGKSMAGSSRSACIFASGLLNEQDRPQLRRNTMGPRRVKDARMEGAQSKSSDTDLRLVYEQTLLQGARTQRHTFTMQSRRNSPHGPSHAEVIRVHVQTIPAGLRPRSRDSLLPKALLFADFRMPVRSWESARFAKSTGCYCLNDARDMPILGHGKSSSGSWPCVLLGLYHRRPTDDASAHWGRRQSLDRPSTTPIPTSRKPSEEHIRASDATRYKHKNGLGDARDLDNET</sequence>
<dbReference type="GeneID" id="72002596"/>
<accession>A0ABQ8K107</accession>
<gene>
    <name evidence="2" type="ORF">C8Q71DRAFT_727568</name>
</gene>
<proteinExistence type="predicted"/>
<feature type="region of interest" description="Disordered" evidence="1">
    <location>
        <begin position="70"/>
        <end position="92"/>
    </location>
</feature>
<comment type="caution">
    <text evidence="2">The sequence shown here is derived from an EMBL/GenBank/DDBJ whole genome shotgun (WGS) entry which is preliminary data.</text>
</comment>
<keyword evidence="3" id="KW-1185">Reference proteome</keyword>
<evidence type="ECO:0000256" key="1">
    <source>
        <dbReference type="SAM" id="MobiDB-lite"/>
    </source>
</evidence>
<dbReference type="EMBL" id="JADCUA010000032">
    <property type="protein sequence ID" value="KAH9830333.1"/>
    <property type="molecule type" value="Genomic_DNA"/>
</dbReference>
<evidence type="ECO:0000313" key="3">
    <source>
        <dbReference type="Proteomes" id="UP000814176"/>
    </source>
</evidence>